<dbReference type="GO" id="GO:0052650">
    <property type="term" value="F:all-trans-retinol dehydrogenase (NADP+) activity"/>
    <property type="evidence" value="ECO:0007669"/>
    <property type="project" value="UniProtKB-EC"/>
</dbReference>
<gene>
    <name evidence="3" type="primary">LOC115557363</name>
</gene>
<dbReference type="OrthoDB" id="5840532at2759"/>
<protein>
    <submittedName>
        <fullName evidence="3">Retinol dehydrogenase 10-B-like</fullName>
    </submittedName>
</protein>
<dbReference type="Gene3D" id="3.40.50.720">
    <property type="entry name" value="NAD(P)-binding Rossmann-like Domain"/>
    <property type="match status" value="1"/>
</dbReference>
<dbReference type="Proteomes" id="UP000694546">
    <property type="component" value="Chromosome 13"/>
</dbReference>
<dbReference type="InterPro" id="IPR020904">
    <property type="entry name" value="Sc_DH/Rdtase_CS"/>
</dbReference>
<dbReference type="PRINTS" id="PR00080">
    <property type="entry name" value="SDRFAMILY"/>
</dbReference>
<dbReference type="Pfam" id="PF00106">
    <property type="entry name" value="adh_short"/>
    <property type="match status" value="1"/>
</dbReference>
<organism evidence="3 4">
    <name type="scientific">Gadus morhua</name>
    <name type="common">Atlantic cod</name>
    <dbReference type="NCBI Taxonomy" id="8049"/>
    <lineage>
        <taxon>Eukaryota</taxon>
        <taxon>Metazoa</taxon>
        <taxon>Chordata</taxon>
        <taxon>Craniata</taxon>
        <taxon>Vertebrata</taxon>
        <taxon>Euteleostomi</taxon>
        <taxon>Actinopterygii</taxon>
        <taxon>Neopterygii</taxon>
        <taxon>Teleostei</taxon>
        <taxon>Neoteleostei</taxon>
        <taxon>Acanthomorphata</taxon>
        <taxon>Zeiogadaria</taxon>
        <taxon>Gadariae</taxon>
        <taxon>Gadiformes</taxon>
        <taxon>Gadoidei</taxon>
        <taxon>Gadidae</taxon>
        <taxon>Gadus</taxon>
    </lineage>
</organism>
<dbReference type="PANTHER" id="PTHR24322:SF691">
    <property type="entry name" value="RETINOL DEHYDROGENASE 10-LIKE"/>
    <property type="match status" value="1"/>
</dbReference>
<dbReference type="InterPro" id="IPR036291">
    <property type="entry name" value="NAD(P)-bd_dom_sf"/>
</dbReference>
<dbReference type="Ensembl" id="ENSGMOT00000008726.2">
    <property type="protein sequence ID" value="ENSGMOP00000008487.2"/>
    <property type="gene ID" value="ENSGMOG00000007937.2"/>
</dbReference>
<dbReference type="OMA" id="ICIPRII"/>
<keyword evidence="1" id="KW-0560">Oxidoreductase</keyword>
<dbReference type="CDD" id="cd05339">
    <property type="entry name" value="17beta-HSDXI-like_SDR_c"/>
    <property type="match status" value="1"/>
</dbReference>
<evidence type="ECO:0000256" key="2">
    <source>
        <dbReference type="RuleBase" id="RU000363"/>
    </source>
</evidence>
<evidence type="ECO:0000256" key="1">
    <source>
        <dbReference type="ARBA" id="ARBA00023002"/>
    </source>
</evidence>
<evidence type="ECO:0000313" key="4">
    <source>
        <dbReference type="Proteomes" id="UP000694546"/>
    </source>
</evidence>
<sequence>MLLCCTRACTRMMFFLLDLLWMLIELSYSILSAVLQTFLRPRLKCIDGELCLITGAGGALGRLFALEFAKEGANLVLWDCNQAANEQTAELAREKGVKVYTHTVDLSRRQDIYEAAEKVRLDVGDVTILVNNAGVVAGRRLLECPDELLERTLLVNCHALFWMTKAFLPQMKAQNHGHIVTIASALGLFSTACVEDYCASKFGAVGFTESLAHDLHAENLNGIKTTLVCPYIVDTGMFEGCEIRKELRGLIPPLDPLYTVKQSMNAILAEQQMICIPRLMYIPLLTRALLPWEANVATYRFMGGDRCMMPFIKNMEIKAAKDQVKTS</sequence>
<comment type="similarity">
    <text evidence="2">Belongs to the short-chain dehydrogenases/reductases (SDR) family.</text>
</comment>
<dbReference type="GO" id="GO:0016020">
    <property type="term" value="C:membrane"/>
    <property type="evidence" value="ECO:0007669"/>
    <property type="project" value="UniProtKB-SubCell"/>
</dbReference>
<dbReference type="RefSeq" id="XP_030230983.1">
    <property type="nucleotide sequence ID" value="XM_030375123.1"/>
</dbReference>
<dbReference type="SUPFAM" id="SSF51735">
    <property type="entry name" value="NAD(P)-binding Rossmann-fold domains"/>
    <property type="match status" value="1"/>
</dbReference>
<dbReference type="PANTHER" id="PTHR24322">
    <property type="entry name" value="PKSB"/>
    <property type="match status" value="1"/>
</dbReference>
<proteinExistence type="inferred from homology"/>
<dbReference type="PRINTS" id="PR00081">
    <property type="entry name" value="GDHRDH"/>
</dbReference>
<dbReference type="PROSITE" id="PS00061">
    <property type="entry name" value="ADH_SHORT"/>
    <property type="match status" value="1"/>
</dbReference>
<evidence type="ECO:0000313" key="3">
    <source>
        <dbReference type="Ensembl" id="ENSGMOP00000008487.2"/>
    </source>
</evidence>
<dbReference type="InterPro" id="IPR002347">
    <property type="entry name" value="SDR_fam"/>
</dbReference>
<reference evidence="3" key="1">
    <citation type="submission" date="2025-08" db="UniProtKB">
        <authorList>
            <consortium name="Ensembl"/>
        </authorList>
    </citation>
    <scope>IDENTIFICATION</scope>
</reference>
<dbReference type="GeneTree" id="ENSGT00940000165342"/>
<dbReference type="GO" id="GO:0005811">
    <property type="term" value="C:lipid droplet"/>
    <property type="evidence" value="ECO:0007669"/>
    <property type="project" value="TreeGrafter"/>
</dbReference>
<dbReference type="AlphaFoldDB" id="A0A8C4Z9K3"/>
<accession>A0A8C4Z9K3</accession>
<dbReference type="GeneID" id="115557363"/>
<reference evidence="3" key="2">
    <citation type="submission" date="2025-09" db="UniProtKB">
        <authorList>
            <consortium name="Ensembl"/>
        </authorList>
    </citation>
    <scope>IDENTIFICATION</scope>
</reference>
<name>A0A8C4Z9K3_GADMO</name>
<keyword evidence="4" id="KW-1185">Reference proteome</keyword>